<feature type="chain" id="PRO_5041985350" evidence="1">
    <location>
        <begin position="22"/>
        <end position="218"/>
    </location>
</feature>
<organism evidence="2 3">
    <name type="scientific">Anisodus tanguticus</name>
    <dbReference type="NCBI Taxonomy" id="243964"/>
    <lineage>
        <taxon>Eukaryota</taxon>
        <taxon>Viridiplantae</taxon>
        <taxon>Streptophyta</taxon>
        <taxon>Embryophyta</taxon>
        <taxon>Tracheophyta</taxon>
        <taxon>Spermatophyta</taxon>
        <taxon>Magnoliopsida</taxon>
        <taxon>eudicotyledons</taxon>
        <taxon>Gunneridae</taxon>
        <taxon>Pentapetalae</taxon>
        <taxon>asterids</taxon>
        <taxon>lamiids</taxon>
        <taxon>Solanales</taxon>
        <taxon>Solanaceae</taxon>
        <taxon>Solanoideae</taxon>
        <taxon>Hyoscyameae</taxon>
        <taxon>Anisodus</taxon>
    </lineage>
</organism>
<reference evidence="2" key="1">
    <citation type="submission" date="2023-12" db="EMBL/GenBank/DDBJ databases">
        <title>Genome assembly of Anisodus tanguticus.</title>
        <authorList>
            <person name="Wang Y.-J."/>
        </authorList>
    </citation>
    <scope>NUCLEOTIDE SEQUENCE</scope>
    <source>
        <strain evidence="2">KB-2021</strain>
        <tissue evidence="2">Leaf</tissue>
    </source>
</reference>
<keyword evidence="3" id="KW-1185">Reference proteome</keyword>
<dbReference type="AlphaFoldDB" id="A0AAE1QWD4"/>
<accession>A0AAE1QWD4</accession>
<proteinExistence type="predicted"/>
<feature type="signal peptide" evidence="1">
    <location>
        <begin position="1"/>
        <end position="21"/>
    </location>
</feature>
<dbReference type="Proteomes" id="UP001291623">
    <property type="component" value="Unassembled WGS sequence"/>
</dbReference>
<name>A0AAE1QWD4_9SOLA</name>
<evidence type="ECO:0000256" key="1">
    <source>
        <dbReference type="SAM" id="SignalP"/>
    </source>
</evidence>
<gene>
    <name evidence="2" type="ORF">RND71_039735</name>
</gene>
<keyword evidence="1" id="KW-0732">Signal</keyword>
<evidence type="ECO:0000313" key="3">
    <source>
        <dbReference type="Proteomes" id="UP001291623"/>
    </source>
</evidence>
<evidence type="ECO:0000313" key="2">
    <source>
        <dbReference type="EMBL" id="KAK4341234.1"/>
    </source>
</evidence>
<dbReference type="EMBL" id="JAVYJV010000022">
    <property type="protein sequence ID" value="KAK4341234.1"/>
    <property type="molecule type" value="Genomic_DNA"/>
</dbReference>
<protein>
    <submittedName>
        <fullName evidence="2">Uncharacterized protein</fullName>
    </submittedName>
</protein>
<sequence>MFTLTLTWVITAHILKLPSLSTIQHWDCPVIFCYHAKSSVFGTTLSLVSDIGEMYAIQHEQEFSHKLLKRSLAKKSLFRCLIDQLEHLGFIDLLTSDAYVIQSRGSIQEYNFHRTLSAFFRCLIDNLENLRFVDLFTKDAYVIQSHSSIQEYNFHRTLSAIPSKLILSKTDCDNSNSIKSTCYHSHTIVLPPRCNKDYRTFSSNTSNNCEVVECTEFS</sequence>
<comment type="caution">
    <text evidence="2">The sequence shown here is derived from an EMBL/GenBank/DDBJ whole genome shotgun (WGS) entry which is preliminary data.</text>
</comment>